<gene>
    <name evidence="1" type="ORF">CLIB1444_01S17304</name>
</gene>
<protein>
    <submittedName>
        <fullName evidence="1">Serine/threonine-protein kinase Env7p</fullName>
    </submittedName>
</protein>
<dbReference type="Proteomes" id="UP001152531">
    <property type="component" value="Unassembled WGS sequence"/>
</dbReference>
<keyword evidence="1" id="KW-0418">Kinase</keyword>
<proteinExistence type="predicted"/>
<evidence type="ECO:0000313" key="1">
    <source>
        <dbReference type="EMBL" id="CAH6718914.1"/>
    </source>
</evidence>
<name>A0ACA9Y250_9ASCO</name>
<reference evidence="1" key="1">
    <citation type="submission" date="2022-06" db="EMBL/GenBank/DDBJ databases">
        <authorList>
            <person name="Legras J.-L."/>
            <person name="Devillers H."/>
            <person name="Grondin C."/>
        </authorList>
    </citation>
    <scope>NUCLEOTIDE SEQUENCE</scope>
    <source>
        <strain evidence="1">CLIB 1444</strain>
    </source>
</reference>
<organism evidence="1 2">
    <name type="scientific">[Candida] jaroonii</name>
    <dbReference type="NCBI Taxonomy" id="467808"/>
    <lineage>
        <taxon>Eukaryota</taxon>
        <taxon>Fungi</taxon>
        <taxon>Dikarya</taxon>
        <taxon>Ascomycota</taxon>
        <taxon>Saccharomycotina</taxon>
        <taxon>Pichiomycetes</taxon>
        <taxon>Debaryomycetaceae</taxon>
        <taxon>Yamadazyma</taxon>
    </lineage>
</organism>
<evidence type="ECO:0000313" key="2">
    <source>
        <dbReference type="Proteomes" id="UP001152531"/>
    </source>
</evidence>
<keyword evidence="2" id="KW-1185">Reference proteome</keyword>
<accession>A0ACA9Y250</accession>
<dbReference type="EMBL" id="CALSDN010000001">
    <property type="protein sequence ID" value="CAH6718914.1"/>
    <property type="molecule type" value="Genomic_DNA"/>
</dbReference>
<sequence length="349" mass="40084">MELLSYLSCIPCVPSSPYIKISNKSYKINKLLGEGGFSYIYLVSDSNSSLFAIKRIKCLFSENDEFYKFAINELKNYKKFVRFKSPYIIQSIDEDIIQEFDGSRTINILLPYFEKSLQDIINYNVLNNQLMSEVDILKIFIGTCRGLQVMHKFKQVKNQNYEPDNQEQDLLLNQEEDDDEVDEGVGNRIELEELVPYAHRDIKPANIMISAEGLPVLIDLGSTMKARVNVKNSQQAMSLMDFFAQNCTLPYRPPELFEIEVNDKITESTDIWSLGCLLYCCCFGTSPFEKIEIDKGANLMFAIKTCNYFIPENDYSPQLLQLIKDCLNLDPSKRPSIDSLIEGCLKLSR</sequence>
<comment type="caution">
    <text evidence="1">The sequence shown here is derived from an EMBL/GenBank/DDBJ whole genome shotgun (WGS) entry which is preliminary data.</text>
</comment>
<keyword evidence="1" id="KW-0808">Transferase</keyword>